<dbReference type="EMBL" id="JARBHB010000005">
    <property type="protein sequence ID" value="KAJ8883424.1"/>
    <property type="molecule type" value="Genomic_DNA"/>
</dbReference>
<keyword evidence="2" id="KW-1185">Reference proteome</keyword>
<dbReference type="Proteomes" id="UP001159363">
    <property type="component" value="Chromosome 4"/>
</dbReference>
<organism evidence="1 2">
    <name type="scientific">Dryococelus australis</name>
    <dbReference type="NCBI Taxonomy" id="614101"/>
    <lineage>
        <taxon>Eukaryota</taxon>
        <taxon>Metazoa</taxon>
        <taxon>Ecdysozoa</taxon>
        <taxon>Arthropoda</taxon>
        <taxon>Hexapoda</taxon>
        <taxon>Insecta</taxon>
        <taxon>Pterygota</taxon>
        <taxon>Neoptera</taxon>
        <taxon>Polyneoptera</taxon>
        <taxon>Phasmatodea</taxon>
        <taxon>Verophasmatodea</taxon>
        <taxon>Anareolatae</taxon>
        <taxon>Phasmatidae</taxon>
        <taxon>Eurycanthinae</taxon>
        <taxon>Dryococelus</taxon>
    </lineage>
</organism>
<proteinExistence type="predicted"/>
<gene>
    <name evidence="1" type="ORF">PR048_015267</name>
</gene>
<reference evidence="1 2" key="1">
    <citation type="submission" date="2023-02" db="EMBL/GenBank/DDBJ databases">
        <title>LHISI_Scaffold_Assembly.</title>
        <authorList>
            <person name="Stuart O.P."/>
            <person name="Cleave R."/>
            <person name="Magrath M.J.L."/>
            <person name="Mikheyev A.S."/>
        </authorList>
    </citation>
    <scope>NUCLEOTIDE SEQUENCE [LARGE SCALE GENOMIC DNA]</scope>
    <source>
        <strain evidence="1">Daus_M_001</strain>
        <tissue evidence="1">Leg muscle</tissue>
    </source>
</reference>
<comment type="caution">
    <text evidence="1">The sequence shown here is derived from an EMBL/GenBank/DDBJ whole genome shotgun (WGS) entry which is preliminary data.</text>
</comment>
<protein>
    <recommendedName>
        <fullName evidence="3">RNase H type-1 domain-containing protein</fullName>
    </recommendedName>
</protein>
<evidence type="ECO:0000313" key="2">
    <source>
        <dbReference type="Proteomes" id="UP001159363"/>
    </source>
</evidence>
<dbReference type="InterPro" id="IPR036397">
    <property type="entry name" value="RNaseH_sf"/>
</dbReference>
<evidence type="ECO:0008006" key="3">
    <source>
        <dbReference type="Google" id="ProtNLM"/>
    </source>
</evidence>
<name>A0ABQ9HGH3_9NEOP</name>
<dbReference type="Gene3D" id="3.30.420.10">
    <property type="entry name" value="Ribonuclease H-like superfamily/Ribonuclease H"/>
    <property type="match status" value="1"/>
</dbReference>
<accession>A0ABQ9HGH3</accession>
<dbReference type="SUPFAM" id="SSF53098">
    <property type="entry name" value="Ribonuclease H-like"/>
    <property type="match status" value="1"/>
</dbReference>
<sequence length="202" mass="22870">MSYVLRFNDCFVSHSIWLHSSSASLYDLGEAGRSVRIVVHVIFLWVPSHVGIPGNEAADMVAKEALSLPPCDLCFPVCDVLHIVCGFVWHAWQQVWTSLPLSNKLRAIYDLPVCACPVSCTRGEDVSLARLRNRHTCLTHKYLLYGVSPPECDACDTPLALRHILLVCRMYGQDRSTFNLPDDVRRMLALLEYFILFCLLFL</sequence>
<evidence type="ECO:0000313" key="1">
    <source>
        <dbReference type="EMBL" id="KAJ8883424.1"/>
    </source>
</evidence>
<dbReference type="InterPro" id="IPR012337">
    <property type="entry name" value="RNaseH-like_sf"/>
</dbReference>